<dbReference type="CDD" id="cd02110">
    <property type="entry name" value="SO_family_Moco_dimer"/>
    <property type="match status" value="1"/>
</dbReference>
<evidence type="ECO:0000313" key="8">
    <source>
        <dbReference type="EMBL" id="GAA4871669.1"/>
    </source>
</evidence>
<reference evidence="9" key="1">
    <citation type="journal article" date="2019" name="Int. J. Syst. Evol. Microbiol.">
        <title>The Global Catalogue of Microorganisms (GCM) 10K type strain sequencing project: providing services to taxonomists for standard genome sequencing and annotation.</title>
        <authorList>
            <consortium name="The Broad Institute Genomics Platform"/>
            <consortium name="The Broad Institute Genome Sequencing Center for Infectious Disease"/>
            <person name="Wu L."/>
            <person name="Ma J."/>
        </authorList>
    </citation>
    <scope>NUCLEOTIDE SEQUENCE [LARGE SCALE GENOMIC DNA]</scope>
    <source>
        <strain evidence="9">JCM 17983</strain>
    </source>
</reference>
<dbReference type="Gene3D" id="2.60.40.650">
    <property type="match status" value="1"/>
</dbReference>
<comment type="cofactor">
    <cofactor evidence="1">
        <name>Mo-molybdopterin</name>
        <dbReference type="ChEBI" id="CHEBI:71302"/>
    </cofactor>
</comment>
<dbReference type="EMBL" id="BAABHQ010000004">
    <property type="protein sequence ID" value="GAA4871669.1"/>
    <property type="molecule type" value="Genomic_DNA"/>
</dbReference>
<dbReference type="InterPro" id="IPR000572">
    <property type="entry name" value="OxRdtase_Mopterin-bd_dom"/>
</dbReference>
<evidence type="ECO:0000259" key="7">
    <source>
        <dbReference type="Pfam" id="PF03404"/>
    </source>
</evidence>
<keyword evidence="2" id="KW-0500">Molybdenum</keyword>
<dbReference type="InterPro" id="IPR008335">
    <property type="entry name" value="Mopterin_OxRdtase_euk"/>
</dbReference>
<dbReference type="PANTHER" id="PTHR19372">
    <property type="entry name" value="SULFITE REDUCTASE"/>
    <property type="match status" value="1"/>
</dbReference>
<dbReference type="SUPFAM" id="SSF81296">
    <property type="entry name" value="E set domains"/>
    <property type="match status" value="1"/>
</dbReference>
<proteinExistence type="predicted"/>
<dbReference type="InterPro" id="IPR005066">
    <property type="entry name" value="MoCF_OxRdtse_dimer"/>
</dbReference>
<dbReference type="PRINTS" id="PR00407">
    <property type="entry name" value="EUMOPTERIN"/>
</dbReference>
<evidence type="ECO:0000256" key="2">
    <source>
        <dbReference type="ARBA" id="ARBA00022505"/>
    </source>
</evidence>
<sequence length="362" mass="38627">MATQPVELTVHSSQPYNAEPPRTALADRDLTPLDAFYHRNHAPERPRIDPATWTLRVDGMVERPATFSLGGLRERLREHTEVVTLQCAGNRRAGLIEVADLPGETPWGPGATGTARWAGVRLADVLREVGVEPGASDVVLAGADLPEETDGAPYEVSIPLEKALAPEVLLAWSMDDAPLPEAHGAPVRVVVPGWIGARSVKWLERVTVADAPSRGHYQDVAYRLLPADASPAPGRGVPLGPIAVNADVLSPADGAEVAAGPVRVSGYALAGGERTVVRVDVSTDGGATWRQADLEPQAGRWSWRLWHTELDLPAGTTRVTARAWDSAAGVQPADPAELWNPKGYVNNAWAHVTLHASARDDG</sequence>
<keyword evidence="3" id="KW-0479">Metal-binding</keyword>
<keyword evidence="4" id="KW-0560">Oxidoreductase</keyword>
<gene>
    <name evidence="8" type="ORF">GCM10023203_21460</name>
</gene>
<feature type="domain" description="Moybdenum cofactor oxidoreductase dimerisation" evidence="7">
    <location>
        <begin position="243"/>
        <end position="355"/>
    </location>
</feature>
<feature type="region of interest" description="Disordered" evidence="5">
    <location>
        <begin position="1"/>
        <end position="21"/>
    </location>
</feature>
<dbReference type="Pfam" id="PF03404">
    <property type="entry name" value="Mo-co_dimer"/>
    <property type="match status" value="1"/>
</dbReference>
<dbReference type="InterPro" id="IPR014756">
    <property type="entry name" value="Ig_E-set"/>
</dbReference>
<evidence type="ECO:0000256" key="4">
    <source>
        <dbReference type="ARBA" id="ARBA00023002"/>
    </source>
</evidence>
<protein>
    <submittedName>
        <fullName evidence="8">Sulfite oxidase</fullName>
    </submittedName>
</protein>
<dbReference type="Pfam" id="PF00174">
    <property type="entry name" value="Oxidored_molyb"/>
    <property type="match status" value="1"/>
</dbReference>
<evidence type="ECO:0000256" key="3">
    <source>
        <dbReference type="ARBA" id="ARBA00022723"/>
    </source>
</evidence>
<organism evidence="8 9">
    <name type="scientific">Actinomycetospora straminea</name>
    <dbReference type="NCBI Taxonomy" id="663607"/>
    <lineage>
        <taxon>Bacteria</taxon>
        <taxon>Bacillati</taxon>
        <taxon>Actinomycetota</taxon>
        <taxon>Actinomycetes</taxon>
        <taxon>Pseudonocardiales</taxon>
        <taxon>Pseudonocardiaceae</taxon>
        <taxon>Actinomycetospora</taxon>
    </lineage>
</organism>
<name>A0ABP9EBS0_9PSEU</name>
<evidence type="ECO:0000313" key="9">
    <source>
        <dbReference type="Proteomes" id="UP001500457"/>
    </source>
</evidence>
<feature type="domain" description="Oxidoreductase molybdopterin-binding" evidence="6">
    <location>
        <begin position="45"/>
        <end position="217"/>
    </location>
</feature>
<comment type="caution">
    <text evidence="8">The sequence shown here is derived from an EMBL/GenBank/DDBJ whole genome shotgun (WGS) entry which is preliminary data.</text>
</comment>
<dbReference type="SUPFAM" id="SSF56524">
    <property type="entry name" value="Oxidoreductase molybdopterin-binding domain"/>
    <property type="match status" value="1"/>
</dbReference>
<evidence type="ECO:0000259" key="6">
    <source>
        <dbReference type="Pfam" id="PF00174"/>
    </source>
</evidence>
<dbReference type="PANTHER" id="PTHR19372:SF7">
    <property type="entry name" value="SULFITE OXIDASE, MITOCHONDRIAL"/>
    <property type="match status" value="1"/>
</dbReference>
<dbReference type="RefSeq" id="WP_274233834.1">
    <property type="nucleotide sequence ID" value="NZ_BAABHQ010000004.1"/>
</dbReference>
<dbReference type="Gene3D" id="3.90.420.10">
    <property type="entry name" value="Oxidoreductase, molybdopterin-binding domain"/>
    <property type="match status" value="1"/>
</dbReference>
<accession>A0ABP9EBS0</accession>
<evidence type="ECO:0000256" key="1">
    <source>
        <dbReference type="ARBA" id="ARBA00001924"/>
    </source>
</evidence>
<keyword evidence="9" id="KW-1185">Reference proteome</keyword>
<evidence type="ECO:0000256" key="5">
    <source>
        <dbReference type="SAM" id="MobiDB-lite"/>
    </source>
</evidence>
<dbReference type="Proteomes" id="UP001500457">
    <property type="component" value="Unassembled WGS sequence"/>
</dbReference>
<dbReference type="InterPro" id="IPR036374">
    <property type="entry name" value="OxRdtase_Mopterin-bd_sf"/>
</dbReference>